<comment type="caution">
    <text evidence="2">The sequence shown here is derived from an EMBL/GenBank/DDBJ whole genome shotgun (WGS) entry which is preliminary data.</text>
</comment>
<dbReference type="EMBL" id="BQXH01000007">
    <property type="protein sequence ID" value="GKS81316.1"/>
    <property type="molecule type" value="Genomic_DNA"/>
</dbReference>
<reference evidence="2" key="1">
    <citation type="journal article" date="2022" name="Int. J. Syst. Evol. Microbiol.">
        <title>A novel species of lactic acid bacteria, Ligilactobacillus pabuli sp. nov., isolated from alfalfa silage.</title>
        <authorList>
            <person name="Tohno M."/>
            <person name="Tanizawa Y."/>
            <person name="Sawada H."/>
            <person name="Sakamoto M."/>
            <person name="Ohkuma M."/>
            <person name="Kobayashi H."/>
        </authorList>
    </citation>
    <scope>NUCLEOTIDE SEQUENCE</scope>
    <source>
        <strain evidence="2">AF129</strain>
    </source>
</reference>
<proteinExistence type="inferred from homology"/>
<evidence type="ECO:0000313" key="3">
    <source>
        <dbReference type="Proteomes" id="UP001055149"/>
    </source>
</evidence>
<dbReference type="InterPro" id="IPR003708">
    <property type="entry name" value="SecB"/>
</dbReference>
<organism evidence="2 3">
    <name type="scientific">Ligilactobacillus pabuli</name>
    <dbReference type="NCBI Taxonomy" id="2886039"/>
    <lineage>
        <taxon>Bacteria</taxon>
        <taxon>Bacillati</taxon>
        <taxon>Bacillota</taxon>
        <taxon>Bacilli</taxon>
        <taxon>Lactobacillales</taxon>
        <taxon>Lactobacillaceae</taxon>
        <taxon>Ligilactobacillus</taxon>
    </lineage>
</organism>
<name>A0ABQ5JHJ9_9LACO</name>
<comment type="similarity">
    <text evidence="1">Belongs to the SecB family.</text>
</comment>
<dbReference type="Gene3D" id="3.10.420.10">
    <property type="entry name" value="SecB-like"/>
    <property type="match status" value="1"/>
</dbReference>
<evidence type="ECO:0000313" key="2">
    <source>
        <dbReference type="EMBL" id="GKS81316.1"/>
    </source>
</evidence>
<accession>A0ABQ5JHJ9</accession>
<sequence>MSVLSFEGYHVEEMNYQRNSSYKAAQKTILMDPKFSKDVSVEGNKIDVRLSVTVGSLENTEIPFYVKCSVTGTFVYHPDENETKAEVDTLIRNNAVAILYPYVRAIVATLTTTSNEFPGYNMPTINVSQVLSDNKDD</sequence>
<dbReference type="SUPFAM" id="SSF54611">
    <property type="entry name" value="SecB-like"/>
    <property type="match status" value="1"/>
</dbReference>
<dbReference type="Pfam" id="PF02556">
    <property type="entry name" value="SecB"/>
    <property type="match status" value="1"/>
</dbReference>
<dbReference type="Proteomes" id="UP001055149">
    <property type="component" value="Unassembled WGS sequence"/>
</dbReference>
<dbReference type="InterPro" id="IPR035958">
    <property type="entry name" value="SecB-like_sf"/>
</dbReference>
<protein>
    <recommendedName>
        <fullName evidence="4">Preprotein translocase subunit SecB</fullName>
    </recommendedName>
</protein>
<dbReference type="RefSeq" id="WP_244055071.1">
    <property type="nucleotide sequence ID" value="NZ_BQXH01000007.1"/>
</dbReference>
<evidence type="ECO:0008006" key="4">
    <source>
        <dbReference type="Google" id="ProtNLM"/>
    </source>
</evidence>
<keyword evidence="3" id="KW-1185">Reference proteome</keyword>
<gene>
    <name evidence="2" type="ORF">LPAF129_10020</name>
</gene>
<evidence type="ECO:0000256" key="1">
    <source>
        <dbReference type="ARBA" id="ARBA00009990"/>
    </source>
</evidence>